<evidence type="ECO:0000256" key="1">
    <source>
        <dbReference type="SAM" id="MobiDB-lite"/>
    </source>
</evidence>
<protein>
    <submittedName>
        <fullName evidence="2">Uncharacterized protein</fullName>
    </submittedName>
</protein>
<accession>A0AAW1SN27</accession>
<evidence type="ECO:0000313" key="3">
    <source>
        <dbReference type="Proteomes" id="UP001485043"/>
    </source>
</evidence>
<proteinExistence type="predicted"/>
<evidence type="ECO:0000313" key="2">
    <source>
        <dbReference type="EMBL" id="KAK9847487.1"/>
    </source>
</evidence>
<feature type="region of interest" description="Disordered" evidence="1">
    <location>
        <begin position="223"/>
        <end position="242"/>
    </location>
</feature>
<comment type="caution">
    <text evidence="2">The sequence shown here is derived from an EMBL/GenBank/DDBJ whole genome shotgun (WGS) entry which is preliminary data.</text>
</comment>
<feature type="region of interest" description="Disordered" evidence="1">
    <location>
        <begin position="91"/>
        <end position="160"/>
    </location>
</feature>
<sequence>MQVVQPNLGDDSPWSFRSSRAASIVAQAKQRLQAGWLKDGEGPDAAAAASAGPQTEVTTAASLSPVAKEGVSGESMPAYLARMNGLLAQVEEEHQQRKAVAQKGSRRSNETGSLHAAHRLDSSRPLTSYHWTQPGRAWRRTSSSPTKRAAYEQSPKWNSRKTADIGLAEDHPDALNEPAHQTHFVIGEQPHTGKKATTVTPGPDGQPYPWSVQSQHAQINTRQGCRYTPPRGTGGPAFQHPHTQPDTLCNTFPQANSPSACC</sequence>
<feature type="compositionally biased region" description="Polar residues" evidence="1">
    <location>
        <begin position="52"/>
        <end position="62"/>
    </location>
</feature>
<gene>
    <name evidence="2" type="ORF">WJX84_003379</name>
</gene>
<dbReference type="Proteomes" id="UP001485043">
    <property type="component" value="Unassembled WGS sequence"/>
</dbReference>
<organism evidence="2 3">
    <name type="scientific">Apatococcus fuscideae</name>
    <dbReference type="NCBI Taxonomy" id="2026836"/>
    <lineage>
        <taxon>Eukaryota</taxon>
        <taxon>Viridiplantae</taxon>
        <taxon>Chlorophyta</taxon>
        <taxon>core chlorophytes</taxon>
        <taxon>Trebouxiophyceae</taxon>
        <taxon>Chlorellales</taxon>
        <taxon>Chlorellaceae</taxon>
        <taxon>Apatococcus</taxon>
    </lineage>
</organism>
<feature type="region of interest" description="Disordered" evidence="1">
    <location>
        <begin position="35"/>
        <end position="70"/>
    </location>
</feature>
<reference evidence="2 3" key="1">
    <citation type="journal article" date="2024" name="Nat. Commun.">
        <title>Phylogenomics reveals the evolutionary origins of lichenization in chlorophyte algae.</title>
        <authorList>
            <person name="Puginier C."/>
            <person name="Libourel C."/>
            <person name="Otte J."/>
            <person name="Skaloud P."/>
            <person name="Haon M."/>
            <person name="Grisel S."/>
            <person name="Petersen M."/>
            <person name="Berrin J.G."/>
            <person name="Delaux P.M."/>
            <person name="Dal Grande F."/>
            <person name="Keller J."/>
        </authorList>
    </citation>
    <scope>NUCLEOTIDE SEQUENCE [LARGE SCALE GENOMIC DNA]</scope>
    <source>
        <strain evidence="2 3">SAG 2523</strain>
    </source>
</reference>
<name>A0AAW1SN27_9CHLO</name>
<feature type="region of interest" description="Disordered" evidence="1">
    <location>
        <begin position="186"/>
        <end position="209"/>
    </location>
</feature>
<keyword evidence="3" id="KW-1185">Reference proteome</keyword>
<dbReference type="EMBL" id="JALJOV010001462">
    <property type="protein sequence ID" value="KAK9847487.1"/>
    <property type="molecule type" value="Genomic_DNA"/>
</dbReference>
<dbReference type="AlphaFoldDB" id="A0AAW1SN27"/>